<organism evidence="2 3">
    <name type="scientific">Chitinimonas prasina</name>
    <dbReference type="NCBI Taxonomy" id="1434937"/>
    <lineage>
        <taxon>Bacteria</taxon>
        <taxon>Pseudomonadati</taxon>
        <taxon>Pseudomonadota</taxon>
        <taxon>Betaproteobacteria</taxon>
        <taxon>Neisseriales</taxon>
        <taxon>Chitinibacteraceae</taxon>
        <taxon>Chitinimonas</taxon>
    </lineage>
</organism>
<gene>
    <name evidence="2" type="ORF">GCM10007907_17270</name>
</gene>
<evidence type="ECO:0008006" key="4">
    <source>
        <dbReference type="Google" id="ProtNLM"/>
    </source>
</evidence>
<feature type="signal peptide" evidence="1">
    <location>
        <begin position="1"/>
        <end position="25"/>
    </location>
</feature>
<dbReference type="RefSeq" id="WP_284196061.1">
    <property type="nucleotide sequence ID" value="NZ_BSOG01000002.1"/>
</dbReference>
<reference evidence="3" key="1">
    <citation type="journal article" date="2019" name="Int. J. Syst. Evol. Microbiol.">
        <title>The Global Catalogue of Microorganisms (GCM) 10K type strain sequencing project: providing services to taxonomists for standard genome sequencing and annotation.</title>
        <authorList>
            <consortium name="The Broad Institute Genomics Platform"/>
            <consortium name="The Broad Institute Genome Sequencing Center for Infectious Disease"/>
            <person name="Wu L."/>
            <person name="Ma J."/>
        </authorList>
    </citation>
    <scope>NUCLEOTIDE SEQUENCE [LARGE SCALE GENOMIC DNA]</scope>
    <source>
        <strain evidence="3">NBRC 110044</strain>
    </source>
</reference>
<proteinExistence type="predicted"/>
<evidence type="ECO:0000256" key="1">
    <source>
        <dbReference type="SAM" id="SignalP"/>
    </source>
</evidence>
<dbReference type="Pfam" id="PF12276">
    <property type="entry name" value="DUF3617"/>
    <property type="match status" value="1"/>
</dbReference>
<dbReference type="EMBL" id="BSOG01000002">
    <property type="protein sequence ID" value="GLR12937.1"/>
    <property type="molecule type" value="Genomic_DNA"/>
</dbReference>
<protein>
    <recommendedName>
        <fullName evidence="4">DUF3617 family protein</fullName>
    </recommendedName>
</protein>
<dbReference type="Proteomes" id="UP001156706">
    <property type="component" value="Unassembled WGS sequence"/>
</dbReference>
<evidence type="ECO:0000313" key="3">
    <source>
        <dbReference type="Proteomes" id="UP001156706"/>
    </source>
</evidence>
<keyword evidence="3" id="KW-1185">Reference proteome</keyword>
<dbReference type="InterPro" id="IPR022061">
    <property type="entry name" value="DUF3617"/>
</dbReference>
<comment type="caution">
    <text evidence="2">The sequence shown here is derived from an EMBL/GenBank/DDBJ whole genome shotgun (WGS) entry which is preliminary data.</text>
</comment>
<keyword evidence="1" id="KW-0732">Signal</keyword>
<evidence type="ECO:0000313" key="2">
    <source>
        <dbReference type="EMBL" id="GLR12937.1"/>
    </source>
</evidence>
<accession>A0ABQ5YEP2</accession>
<sequence length="156" mass="16680">MMHMLKINTMAGMVLLAGGLTAAQAAETLKVKPGLWQVDRTMELGAMPFPPKTVRYHGCIKPDDPEGVLAITGYGRPDVTNGCKIIDKAITTNSYQAKLLCQGEPPGPGVIDIKVNGDSLVSEVLVGERIPGSTRWISFKDESKYLGACPPPEKAS</sequence>
<feature type="chain" id="PRO_5045124015" description="DUF3617 family protein" evidence="1">
    <location>
        <begin position="26"/>
        <end position="156"/>
    </location>
</feature>
<name>A0ABQ5YEP2_9NEIS</name>